<dbReference type="PROSITE" id="PS00061">
    <property type="entry name" value="ADH_SHORT"/>
    <property type="match status" value="1"/>
</dbReference>
<dbReference type="PANTHER" id="PTHR42760:SF133">
    <property type="entry name" value="3-OXOACYL-[ACYL-CARRIER-PROTEIN] REDUCTASE"/>
    <property type="match status" value="1"/>
</dbReference>
<dbReference type="Pfam" id="PF13561">
    <property type="entry name" value="adh_short_C2"/>
    <property type="match status" value="1"/>
</dbReference>
<dbReference type="SUPFAM" id="SSF51735">
    <property type="entry name" value="NAD(P)-binding Rossmann-fold domains"/>
    <property type="match status" value="1"/>
</dbReference>
<keyword evidence="5" id="KW-1185">Reference proteome</keyword>
<dbReference type="RefSeq" id="WP_124236007.1">
    <property type="nucleotide sequence ID" value="NZ_JBHUFI010000001.1"/>
</dbReference>
<dbReference type="PRINTS" id="PR00080">
    <property type="entry name" value="SDRFAMILY"/>
</dbReference>
<dbReference type="InterPro" id="IPR002347">
    <property type="entry name" value="SDR_fam"/>
</dbReference>
<proteinExistence type="inferred from homology"/>
<evidence type="ECO:0000259" key="3">
    <source>
        <dbReference type="SMART" id="SM00822"/>
    </source>
</evidence>
<name>A0A3N6WNH8_9ACTN</name>
<evidence type="ECO:0000313" key="4">
    <source>
        <dbReference type="EMBL" id="RQN08999.1"/>
    </source>
</evidence>
<dbReference type="GO" id="GO:0016616">
    <property type="term" value="F:oxidoreductase activity, acting on the CH-OH group of donors, NAD or NADP as acceptor"/>
    <property type="evidence" value="ECO:0007669"/>
    <property type="project" value="TreeGrafter"/>
</dbReference>
<dbReference type="FunFam" id="3.40.50.720:FF:000084">
    <property type="entry name" value="Short-chain dehydrogenase reductase"/>
    <property type="match status" value="1"/>
</dbReference>
<dbReference type="Gene3D" id="3.40.50.720">
    <property type="entry name" value="NAD(P)-binding Rossmann-like Domain"/>
    <property type="match status" value="1"/>
</dbReference>
<evidence type="ECO:0000256" key="1">
    <source>
        <dbReference type="ARBA" id="ARBA00006484"/>
    </source>
</evidence>
<gene>
    <name evidence="4" type="ORF">EHW97_04695</name>
</gene>
<comment type="caution">
    <text evidence="4">The sequence shown here is derived from an EMBL/GenBank/DDBJ whole genome shotgun (WGS) entry which is preliminary data.</text>
</comment>
<dbReference type="PRINTS" id="PR00081">
    <property type="entry name" value="GDHRDH"/>
</dbReference>
<feature type="domain" description="Ketoreductase" evidence="3">
    <location>
        <begin position="5"/>
        <end position="196"/>
    </location>
</feature>
<dbReference type="PANTHER" id="PTHR42760">
    <property type="entry name" value="SHORT-CHAIN DEHYDROGENASES/REDUCTASES FAMILY MEMBER"/>
    <property type="match status" value="1"/>
</dbReference>
<dbReference type="EMBL" id="RQJX01000004">
    <property type="protein sequence ID" value="RQN08999.1"/>
    <property type="molecule type" value="Genomic_DNA"/>
</dbReference>
<comment type="similarity">
    <text evidence="1">Belongs to the short-chain dehydrogenases/reductases (SDR) family.</text>
</comment>
<organism evidence="4 5">
    <name type="scientific">Aeromicrobium camelliae</name>
    <dbReference type="NCBI Taxonomy" id="1538144"/>
    <lineage>
        <taxon>Bacteria</taxon>
        <taxon>Bacillati</taxon>
        <taxon>Actinomycetota</taxon>
        <taxon>Actinomycetes</taxon>
        <taxon>Propionibacteriales</taxon>
        <taxon>Nocardioidaceae</taxon>
        <taxon>Aeromicrobium</taxon>
    </lineage>
</organism>
<evidence type="ECO:0000256" key="2">
    <source>
        <dbReference type="ARBA" id="ARBA00023002"/>
    </source>
</evidence>
<reference evidence="4 5" key="1">
    <citation type="submission" date="2018-11" db="EMBL/GenBank/DDBJ databases">
        <authorList>
            <person name="Li F."/>
        </authorList>
    </citation>
    <scope>NUCLEOTIDE SEQUENCE [LARGE SCALE GENOMIC DNA]</scope>
    <source>
        <strain evidence="4 5">YS17T</strain>
    </source>
</reference>
<sequence>MSAPRTVLITGGAGGLGRACAARLAEDATDIVLADLPSERLDRAAAELSEAVTSESCTVHALGVDLSEREQCRALPEKALAAAGASRLNVLVSAVGIMRTTPLSQISAEQWDRTLDVNLGGVVATVQGAADLMENGSIVLISSVAGRSGRPNAADYAASKAALLSFTKSAALAYGPRARVNAVCPGVFLTDMWAGIIRDRDEQFGPGAGEQYLSELAARTALGRVGDPDELARVVAFLAGEGSAFVTGQAINVDGGLEMH</sequence>
<evidence type="ECO:0000313" key="5">
    <source>
        <dbReference type="Proteomes" id="UP000275225"/>
    </source>
</evidence>
<dbReference type="InterPro" id="IPR057326">
    <property type="entry name" value="KR_dom"/>
</dbReference>
<protein>
    <submittedName>
        <fullName evidence="4">SDR family oxidoreductase</fullName>
    </submittedName>
</protein>
<dbReference type="InterPro" id="IPR020904">
    <property type="entry name" value="Sc_DH/Rdtase_CS"/>
</dbReference>
<dbReference type="OrthoDB" id="7064009at2"/>
<keyword evidence="2" id="KW-0560">Oxidoreductase</keyword>
<accession>A0A3N6WNH8</accession>
<dbReference type="Proteomes" id="UP000275225">
    <property type="component" value="Unassembled WGS sequence"/>
</dbReference>
<dbReference type="AlphaFoldDB" id="A0A3N6WNH8"/>
<dbReference type="InterPro" id="IPR036291">
    <property type="entry name" value="NAD(P)-bd_dom_sf"/>
</dbReference>
<dbReference type="SMART" id="SM00822">
    <property type="entry name" value="PKS_KR"/>
    <property type="match status" value="1"/>
</dbReference>